<dbReference type="InterPro" id="IPR012337">
    <property type="entry name" value="RNaseH-like_sf"/>
</dbReference>
<name>A0AA42TGE5_STUST</name>
<proteinExistence type="predicted"/>
<dbReference type="Proteomes" id="UP001158500">
    <property type="component" value="Unassembled WGS sequence"/>
</dbReference>
<dbReference type="Gene3D" id="3.30.420.10">
    <property type="entry name" value="Ribonuclease H-like superfamily/Ribonuclease H"/>
    <property type="match status" value="1"/>
</dbReference>
<evidence type="ECO:0000313" key="2">
    <source>
        <dbReference type="Proteomes" id="UP001158500"/>
    </source>
</evidence>
<evidence type="ECO:0000313" key="1">
    <source>
        <dbReference type="EMBL" id="MDH1236549.1"/>
    </source>
</evidence>
<gene>
    <name evidence="1" type="ORF">N5C32_10910</name>
</gene>
<dbReference type="RefSeq" id="WP_279641461.1">
    <property type="nucleotide sequence ID" value="NZ_JAOCAE010000006.1"/>
</dbReference>
<dbReference type="AlphaFoldDB" id="A0AA42TGE5"/>
<accession>A0AA42TGE5</accession>
<protein>
    <submittedName>
        <fullName evidence="1">Uncharacterized protein</fullName>
    </submittedName>
</protein>
<sequence>MSLLHVVGFDPSLRNWGIAKGTLQVGLHGSLTINHLDVIQPVLPTGKQVRQNSLDLESARQLCAQALAAAQGAHAIFVEVPIGSQSARAMASYGICVGVLGALRASGIPFFEVTPTEVKMISVGKKTATKSEMIQWAYNRHPEAKWPTYKQHGQDVISEAKAEHMADAVAAIHAGLASNQFQQTLPFLRAA</sequence>
<dbReference type="EMBL" id="JAOCAE010000006">
    <property type="protein sequence ID" value="MDH1236549.1"/>
    <property type="molecule type" value="Genomic_DNA"/>
</dbReference>
<dbReference type="SUPFAM" id="SSF53098">
    <property type="entry name" value="Ribonuclease H-like"/>
    <property type="match status" value="1"/>
</dbReference>
<dbReference type="InterPro" id="IPR036397">
    <property type="entry name" value="RNaseH_sf"/>
</dbReference>
<comment type="caution">
    <text evidence="1">The sequence shown here is derived from an EMBL/GenBank/DDBJ whole genome shotgun (WGS) entry which is preliminary data.</text>
</comment>
<reference evidence="1" key="1">
    <citation type="submission" date="2022-09" db="EMBL/GenBank/DDBJ databases">
        <title>Intensive care unit water sources are persistently colonized with multi-drug resistant bacteria and are the site of extensive horizontal gene transfer of antibiotic resistance genes.</title>
        <authorList>
            <person name="Diorio-Toth L."/>
        </authorList>
    </citation>
    <scope>NUCLEOTIDE SEQUENCE</scope>
    <source>
        <strain evidence="1">GD03947</strain>
    </source>
</reference>
<dbReference type="GO" id="GO:0003676">
    <property type="term" value="F:nucleic acid binding"/>
    <property type="evidence" value="ECO:0007669"/>
    <property type="project" value="InterPro"/>
</dbReference>
<organism evidence="1 2">
    <name type="scientific">Stutzerimonas stutzeri</name>
    <name type="common">Pseudomonas stutzeri</name>
    <dbReference type="NCBI Taxonomy" id="316"/>
    <lineage>
        <taxon>Bacteria</taxon>
        <taxon>Pseudomonadati</taxon>
        <taxon>Pseudomonadota</taxon>
        <taxon>Gammaproteobacteria</taxon>
        <taxon>Pseudomonadales</taxon>
        <taxon>Pseudomonadaceae</taxon>
        <taxon>Stutzerimonas</taxon>
    </lineage>
</organism>